<dbReference type="Proteomes" id="UP001190700">
    <property type="component" value="Unassembled WGS sequence"/>
</dbReference>
<dbReference type="EMBL" id="LGRX02026173">
    <property type="protein sequence ID" value="KAK3251228.1"/>
    <property type="molecule type" value="Genomic_DNA"/>
</dbReference>
<feature type="region of interest" description="Disordered" evidence="8">
    <location>
        <begin position="172"/>
        <end position="378"/>
    </location>
</feature>
<sequence length="378" mass="43908">MEQYGNKGTFNVEGVLQQNIVNSDYYKELYQRVSTWNEIVDEIYNEVTHAEPWMGGNARGPSTFYCLVYKLFTIKCTEKQIVDLIEHPDSPFIRAAGFMYLRYVGDPKDLFSWYEAYLTDEEEISPAQQGKTVTIGTYIRDLLLDQSYFDTLFPRIPEVAKRQAIKRLGEMGLPTTAVGGGGTGLGGRADPGQSRRPPSVKAALSVNLGQRAPHRADNREQGRGIDPTLNAQRSRKERSPKKSPPPPRANSPPARKSSPPPRSYDRRVDDRRGDDRRGDDRRDKRDRSRERDDRRGNDRREFDRRDRGNDRRDRDRDYDRRDRDRDYERKSRGRDRSRDRSRSRGRDRSRSRGREANDVFRDSASARSDYDSVKKRYG</sequence>
<protein>
    <recommendedName>
        <fullName evidence="7">Pre-mRNA-splicing factor 38</fullName>
    </recommendedName>
</protein>
<keyword evidence="3 7" id="KW-0507">mRNA processing</keyword>
<evidence type="ECO:0000256" key="6">
    <source>
        <dbReference type="ARBA" id="ARBA00023242"/>
    </source>
</evidence>
<dbReference type="PANTHER" id="PTHR23142">
    <property type="entry name" value="PRE-MRNA-SPLICING FACTOR 38A-RELATED"/>
    <property type="match status" value="1"/>
</dbReference>
<comment type="function">
    <text evidence="7">Required for pre-mRNA splicing.</text>
</comment>
<comment type="similarity">
    <text evidence="2 7">Belongs to the PRP38 family.</text>
</comment>
<evidence type="ECO:0000256" key="7">
    <source>
        <dbReference type="RuleBase" id="RU367025"/>
    </source>
</evidence>
<evidence type="ECO:0000256" key="4">
    <source>
        <dbReference type="ARBA" id="ARBA00022728"/>
    </source>
</evidence>
<keyword evidence="10" id="KW-1185">Reference proteome</keyword>
<reference evidence="9 10" key="1">
    <citation type="journal article" date="2015" name="Genome Biol. Evol.">
        <title>Comparative Genomics of a Bacterivorous Green Alga Reveals Evolutionary Causalities and Consequences of Phago-Mixotrophic Mode of Nutrition.</title>
        <authorList>
            <person name="Burns J.A."/>
            <person name="Paasch A."/>
            <person name="Narechania A."/>
            <person name="Kim E."/>
        </authorList>
    </citation>
    <scope>NUCLEOTIDE SEQUENCE [LARGE SCALE GENOMIC DNA]</scope>
    <source>
        <strain evidence="9 10">PLY_AMNH</strain>
    </source>
</reference>
<dbReference type="InterPro" id="IPR005037">
    <property type="entry name" value="PRP38"/>
</dbReference>
<comment type="caution">
    <text evidence="9">The sequence shown here is derived from an EMBL/GenBank/DDBJ whole genome shotgun (WGS) entry which is preliminary data.</text>
</comment>
<dbReference type="Pfam" id="PF03371">
    <property type="entry name" value="PRP38"/>
    <property type="match status" value="1"/>
</dbReference>
<proteinExistence type="inferred from homology"/>
<feature type="compositionally biased region" description="Gly residues" evidence="8">
    <location>
        <begin position="178"/>
        <end position="189"/>
    </location>
</feature>
<evidence type="ECO:0000256" key="3">
    <source>
        <dbReference type="ARBA" id="ARBA00022664"/>
    </source>
</evidence>
<keyword evidence="5 7" id="KW-0508">mRNA splicing</keyword>
<evidence type="ECO:0000256" key="8">
    <source>
        <dbReference type="SAM" id="MobiDB-lite"/>
    </source>
</evidence>
<gene>
    <name evidence="9" type="ORF">CYMTET_39426</name>
</gene>
<evidence type="ECO:0000313" key="9">
    <source>
        <dbReference type="EMBL" id="KAK3251228.1"/>
    </source>
</evidence>
<evidence type="ECO:0000256" key="5">
    <source>
        <dbReference type="ARBA" id="ARBA00023187"/>
    </source>
</evidence>
<keyword evidence="4 7" id="KW-0747">Spliceosome</keyword>
<feature type="compositionally biased region" description="Basic and acidic residues" evidence="8">
    <location>
        <begin position="263"/>
        <end position="361"/>
    </location>
</feature>
<feature type="compositionally biased region" description="Basic and acidic residues" evidence="8">
    <location>
        <begin position="368"/>
        <end position="378"/>
    </location>
</feature>
<evidence type="ECO:0000313" key="10">
    <source>
        <dbReference type="Proteomes" id="UP001190700"/>
    </source>
</evidence>
<keyword evidence="6 7" id="KW-0539">Nucleus</keyword>
<name>A0AAE0F492_9CHLO</name>
<evidence type="ECO:0000256" key="2">
    <source>
        <dbReference type="ARBA" id="ARBA00006164"/>
    </source>
</evidence>
<dbReference type="GO" id="GO:0005681">
    <property type="term" value="C:spliceosomal complex"/>
    <property type="evidence" value="ECO:0007669"/>
    <property type="project" value="UniProtKB-KW"/>
</dbReference>
<feature type="compositionally biased region" description="Basic and acidic residues" evidence="8">
    <location>
        <begin position="214"/>
        <end position="223"/>
    </location>
</feature>
<comment type="subcellular location">
    <subcellularLocation>
        <location evidence="1 7">Nucleus</location>
    </subcellularLocation>
</comment>
<dbReference type="AlphaFoldDB" id="A0AAE0F492"/>
<evidence type="ECO:0000256" key="1">
    <source>
        <dbReference type="ARBA" id="ARBA00004123"/>
    </source>
</evidence>
<dbReference type="GO" id="GO:0000398">
    <property type="term" value="P:mRNA splicing, via spliceosome"/>
    <property type="evidence" value="ECO:0007669"/>
    <property type="project" value="UniProtKB-UniRule"/>
</dbReference>
<accession>A0AAE0F492</accession>
<organism evidence="9 10">
    <name type="scientific">Cymbomonas tetramitiformis</name>
    <dbReference type="NCBI Taxonomy" id="36881"/>
    <lineage>
        <taxon>Eukaryota</taxon>
        <taxon>Viridiplantae</taxon>
        <taxon>Chlorophyta</taxon>
        <taxon>Pyramimonadophyceae</taxon>
        <taxon>Pyramimonadales</taxon>
        <taxon>Pyramimonadaceae</taxon>
        <taxon>Cymbomonas</taxon>
    </lineage>
</organism>